<feature type="domain" description="HTH cro/C1-type" evidence="2">
    <location>
        <begin position="82"/>
        <end position="101"/>
    </location>
</feature>
<dbReference type="PANTHER" id="PTHR30376:SF3">
    <property type="entry name" value="RNA POLYMERASE SIGMA FACTOR RPOH"/>
    <property type="match status" value="1"/>
</dbReference>
<evidence type="ECO:0000256" key="1">
    <source>
        <dbReference type="ARBA" id="ARBA00007788"/>
    </source>
</evidence>
<proteinExistence type="inferred from homology"/>
<gene>
    <name evidence="3" type="ORF">JQM67_01040</name>
</gene>
<reference evidence="3 4" key="1">
    <citation type="submission" date="2020-12" db="EMBL/GenBank/DDBJ databases">
        <title>Whole genome sequences of gut porcine anaerobes.</title>
        <authorList>
            <person name="Kubasova T."/>
            <person name="Jahodarova E."/>
            <person name="Rychlik I."/>
        </authorList>
    </citation>
    <scope>NUCLEOTIDE SEQUENCE [LARGE SCALE GENOMIC DNA]</scope>
    <source>
        <strain evidence="3 4">An867</strain>
    </source>
</reference>
<dbReference type="InterPro" id="IPR000943">
    <property type="entry name" value="RNA_pol_sigma70"/>
</dbReference>
<organism evidence="3 4">
    <name type="scientific">Anaeromassilibacillus senegalensis</name>
    <dbReference type="NCBI Taxonomy" id="1673717"/>
    <lineage>
        <taxon>Bacteria</taxon>
        <taxon>Bacillati</taxon>
        <taxon>Bacillota</taxon>
        <taxon>Clostridia</taxon>
        <taxon>Eubacteriales</taxon>
        <taxon>Acutalibacteraceae</taxon>
        <taxon>Anaeromassilibacillus</taxon>
    </lineage>
</organism>
<sequence>MFFRSTKKNAQDISLNEPIDTDKDGNTLTLLDTIAADDNILEDIDLRMKTRRLYDALGVLSPREREIVVLRYGLSGQHPLVQREVAKRLHISRSYISRLEKKALEKLRREFGE</sequence>
<keyword evidence="4" id="KW-1185">Reference proteome</keyword>
<dbReference type="PANTHER" id="PTHR30376">
    <property type="entry name" value="SIGMA FACTOR RPOH HEAT SHOCK RELATED"/>
    <property type="match status" value="1"/>
</dbReference>
<dbReference type="InterPro" id="IPR013324">
    <property type="entry name" value="RNA_pol_sigma_r3/r4-like"/>
</dbReference>
<dbReference type="PRINTS" id="PR00046">
    <property type="entry name" value="SIGMA70FCT"/>
</dbReference>
<protein>
    <submittedName>
        <fullName evidence="3">Sigma-70 family RNA polymerase sigma factor</fullName>
    </submittedName>
</protein>
<dbReference type="PROSITE" id="PS50943">
    <property type="entry name" value="HTH_CROC1"/>
    <property type="match status" value="1"/>
</dbReference>
<dbReference type="NCBIfam" id="TIGR02937">
    <property type="entry name" value="sigma70-ECF"/>
    <property type="match status" value="1"/>
</dbReference>
<evidence type="ECO:0000313" key="3">
    <source>
        <dbReference type="EMBL" id="MCF2651197.1"/>
    </source>
</evidence>
<name>A0ABS9CLW0_9FIRM</name>
<dbReference type="SUPFAM" id="SSF88659">
    <property type="entry name" value="Sigma3 and sigma4 domains of RNA polymerase sigma factors"/>
    <property type="match status" value="1"/>
</dbReference>
<dbReference type="Gene3D" id="1.20.140.160">
    <property type="match status" value="1"/>
</dbReference>
<dbReference type="EMBL" id="JAFBIT010000001">
    <property type="protein sequence ID" value="MCF2651197.1"/>
    <property type="molecule type" value="Genomic_DNA"/>
</dbReference>
<dbReference type="InterPro" id="IPR050813">
    <property type="entry name" value="Sigma-70_Factor"/>
</dbReference>
<evidence type="ECO:0000259" key="2">
    <source>
        <dbReference type="PROSITE" id="PS50943"/>
    </source>
</evidence>
<dbReference type="RefSeq" id="WP_235322136.1">
    <property type="nucleotide sequence ID" value="NZ_JAFBIT010000001.1"/>
</dbReference>
<dbReference type="Proteomes" id="UP001299220">
    <property type="component" value="Unassembled WGS sequence"/>
</dbReference>
<comment type="caution">
    <text evidence="3">The sequence shown here is derived from an EMBL/GenBank/DDBJ whole genome shotgun (WGS) entry which is preliminary data.</text>
</comment>
<accession>A0ABS9CLW0</accession>
<dbReference type="Pfam" id="PF04545">
    <property type="entry name" value="Sigma70_r4"/>
    <property type="match status" value="1"/>
</dbReference>
<dbReference type="CDD" id="cd06171">
    <property type="entry name" value="Sigma70_r4"/>
    <property type="match status" value="1"/>
</dbReference>
<dbReference type="InterPro" id="IPR001387">
    <property type="entry name" value="Cro/C1-type_HTH"/>
</dbReference>
<evidence type="ECO:0000313" key="4">
    <source>
        <dbReference type="Proteomes" id="UP001299220"/>
    </source>
</evidence>
<comment type="similarity">
    <text evidence="1">Belongs to the sigma-70 factor family.</text>
</comment>
<dbReference type="InterPro" id="IPR007630">
    <property type="entry name" value="RNA_pol_sigma70_r4"/>
</dbReference>
<dbReference type="InterPro" id="IPR014284">
    <property type="entry name" value="RNA_pol_sigma-70_dom"/>
</dbReference>